<comment type="caution">
    <text evidence="3">The sequence shown here is derived from an EMBL/GenBank/DDBJ whole genome shotgun (WGS) entry which is preliminary data.</text>
</comment>
<name>A0AAW9QW11_9CHRO</name>
<dbReference type="AlphaFoldDB" id="A0AAW9QW11"/>
<keyword evidence="1" id="KW-0812">Transmembrane</keyword>
<dbReference type="InterPro" id="IPR001107">
    <property type="entry name" value="Band_7"/>
</dbReference>
<accession>A0AAW9QW11</accession>
<protein>
    <submittedName>
        <fullName evidence="3">Prohibitin family protein</fullName>
    </submittedName>
</protein>
<sequence length="269" mass="30072">MAVNYRQYQTLGFLSLGAAIGLLLILFPLRPFVIIPAGERGVVMKLGKVQNDVLGEGFHFIFPLSTRVKKMSVRIEETAIEETVGTKDLQTLNSKVSVTWHLLPDKVNKLYQEIGDNQQIASIILTPVIRESVKASTPTRTAEEILKQRENLKLEIEEKIKGKLDKYGIVVNEVALTNLSFSDEFKASIERKQIAEQDRETAKREAEAEIIRAKGKAEAQKLLKQSLNAQILQKQAIEKWDGRFPTVMGGNGSIPLINIDPSQVTPPQK</sequence>
<dbReference type="CDD" id="cd03401">
    <property type="entry name" value="SPFH_prohibitin"/>
    <property type="match status" value="1"/>
</dbReference>
<keyword evidence="1" id="KW-1133">Transmembrane helix</keyword>
<dbReference type="EMBL" id="JBAFSM010000052">
    <property type="protein sequence ID" value="MEG3439555.1"/>
    <property type="molecule type" value="Genomic_DNA"/>
</dbReference>
<evidence type="ECO:0000313" key="3">
    <source>
        <dbReference type="EMBL" id="MEG3439555.1"/>
    </source>
</evidence>
<dbReference type="SMART" id="SM00244">
    <property type="entry name" value="PHB"/>
    <property type="match status" value="1"/>
</dbReference>
<feature type="transmembrane region" description="Helical" evidence="1">
    <location>
        <begin position="12"/>
        <end position="35"/>
    </location>
</feature>
<dbReference type="SUPFAM" id="SSF117892">
    <property type="entry name" value="Band 7/SPFH domain"/>
    <property type="match status" value="1"/>
</dbReference>
<dbReference type="GO" id="GO:0016020">
    <property type="term" value="C:membrane"/>
    <property type="evidence" value="ECO:0007669"/>
    <property type="project" value="InterPro"/>
</dbReference>
<evidence type="ECO:0000313" key="4">
    <source>
        <dbReference type="Proteomes" id="UP001328733"/>
    </source>
</evidence>
<evidence type="ECO:0000259" key="2">
    <source>
        <dbReference type="SMART" id="SM00244"/>
    </source>
</evidence>
<dbReference type="Pfam" id="PF01145">
    <property type="entry name" value="Band_7"/>
    <property type="match status" value="1"/>
</dbReference>
<dbReference type="InterPro" id="IPR036013">
    <property type="entry name" value="Band_7/SPFH_dom_sf"/>
</dbReference>
<evidence type="ECO:0000256" key="1">
    <source>
        <dbReference type="SAM" id="Phobius"/>
    </source>
</evidence>
<feature type="domain" description="Band 7" evidence="2">
    <location>
        <begin position="30"/>
        <end position="193"/>
    </location>
</feature>
<organism evidence="3 4">
    <name type="scientific">Pannus brasiliensis CCIBt3594</name>
    <dbReference type="NCBI Taxonomy" id="1427578"/>
    <lineage>
        <taxon>Bacteria</taxon>
        <taxon>Bacillati</taxon>
        <taxon>Cyanobacteriota</taxon>
        <taxon>Cyanophyceae</taxon>
        <taxon>Oscillatoriophycideae</taxon>
        <taxon>Chroococcales</taxon>
        <taxon>Microcystaceae</taxon>
        <taxon>Pannus</taxon>
    </lineage>
</organism>
<dbReference type="PRINTS" id="PR00679">
    <property type="entry name" value="PROHIBITIN"/>
</dbReference>
<dbReference type="PANTHER" id="PTHR23222:SF0">
    <property type="entry name" value="PROHIBITIN 1"/>
    <property type="match status" value="1"/>
</dbReference>
<reference evidence="3 4" key="1">
    <citation type="submission" date="2024-01" db="EMBL/GenBank/DDBJ databases">
        <title>Genomic insights into the taxonomy and metabolism of the cyanobacterium Pannus brasiliensis CCIBt3594.</title>
        <authorList>
            <person name="Machado M."/>
            <person name="Botero N.B."/>
            <person name="Andreote A.P.D."/>
            <person name="Feitosa A.M.T."/>
            <person name="Popin R."/>
            <person name="Sivonen K."/>
            <person name="Fiore M.F."/>
        </authorList>
    </citation>
    <scope>NUCLEOTIDE SEQUENCE [LARGE SCALE GENOMIC DNA]</scope>
    <source>
        <strain evidence="3 4">CCIBt3594</strain>
    </source>
</reference>
<dbReference type="InterPro" id="IPR000163">
    <property type="entry name" value="Prohibitin"/>
</dbReference>
<dbReference type="Gene3D" id="3.30.479.30">
    <property type="entry name" value="Band 7 domain"/>
    <property type="match status" value="1"/>
</dbReference>
<dbReference type="Proteomes" id="UP001328733">
    <property type="component" value="Unassembled WGS sequence"/>
</dbReference>
<gene>
    <name evidence="3" type="ORF">V0288_20675</name>
</gene>
<dbReference type="PANTHER" id="PTHR23222">
    <property type="entry name" value="PROHIBITIN"/>
    <property type="match status" value="1"/>
</dbReference>
<proteinExistence type="predicted"/>
<dbReference type="RefSeq" id="WP_332867038.1">
    <property type="nucleotide sequence ID" value="NZ_JBAFSM010000052.1"/>
</dbReference>
<keyword evidence="4" id="KW-1185">Reference proteome</keyword>
<keyword evidence="1" id="KW-0472">Membrane</keyword>